<feature type="non-terminal residue" evidence="2">
    <location>
        <position position="112"/>
    </location>
</feature>
<dbReference type="Gene3D" id="3.30.420.10">
    <property type="entry name" value="Ribonuclease H-like superfamily/Ribonuclease H"/>
    <property type="match status" value="1"/>
</dbReference>
<feature type="domain" description="Integrase zinc-binding" evidence="1">
    <location>
        <begin position="19"/>
        <end position="60"/>
    </location>
</feature>
<proteinExistence type="predicted"/>
<dbReference type="InterPro" id="IPR041588">
    <property type="entry name" value="Integrase_H2C2"/>
</dbReference>
<gene>
    <name evidence="2" type="ORF">TCAL_15957</name>
</gene>
<dbReference type="InterPro" id="IPR036397">
    <property type="entry name" value="RNaseH_sf"/>
</dbReference>
<feature type="non-terminal residue" evidence="2">
    <location>
        <position position="1"/>
    </location>
</feature>
<dbReference type="STRING" id="6832.A0A553PIJ3"/>
<name>A0A553PIJ3_TIGCA</name>
<reference evidence="2 3" key="1">
    <citation type="journal article" date="2018" name="Nat. Ecol. Evol.">
        <title>Genomic signatures of mitonuclear coevolution across populations of Tigriopus californicus.</title>
        <authorList>
            <person name="Barreto F.S."/>
            <person name="Watson E.T."/>
            <person name="Lima T.G."/>
            <person name="Willett C.S."/>
            <person name="Edmands S."/>
            <person name="Li W."/>
            <person name="Burton R.S."/>
        </authorList>
    </citation>
    <scope>NUCLEOTIDE SEQUENCE [LARGE SCALE GENOMIC DNA]</scope>
    <source>
        <strain evidence="2 3">San Diego</strain>
    </source>
</reference>
<keyword evidence="3" id="KW-1185">Reference proteome</keyword>
<evidence type="ECO:0000259" key="1">
    <source>
        <dbReference type="Pfam" id="PF17921"/>
    </source>
</evidence>
<evidence type="ECO:0000313" key="3">
    <source>
        <dbReference type="Proteomes" id="UP000318571"/>
    </source>
</evidence>
<dbReference type="EMBL" id="VCGU01000004">
    <property type="protein sequence ID" value="TRY77488.1"/>
    <property type="molecule type" value="Genomic_DNA"/>
</dbReference>
<dbReference type="Pfam" id="PF17921">
    <property type="entry name" value="Integrase_H2C2"/>
    <property type="match status" value="1"/>
</dbReference>
<evidence type="ECO:0000313" key="2">
    <source>
        <dbReference type="EMBL" id="TRY77488.1"/>
    </source>
</evidence>
<comment type="caution">
    <text evidence="2">The sequence shown here is derived from an EMBL/GenBank/DDBJ whole genome shotgun (WGS) entry which is preliminary data.</text>
</comment>
<dbReference type="Gene3D" id="1.10.340.70">
    <property type="match status" value="1"/>
</dbReference>
<sequence length="112" mass="12733">VRGFTLICDQRGCVSRPFVPVSARTRCIQHLYNLGHPGIRGTRNHVAGRFVWPGLSRDVHCFKVINVDLVGPLEVSNGAKYRDDHVDRFLRWPEFFPLSNISAESCVRTLLD</sequence>
<dbReference type="AlphaFoldDB" id="A0A553PIJ3"/>
<protein>
    <recommendedName>
        <fullName evidence="1">Integrase zinc-binding domain-containing protein</fullName>
    </recommendedName>
</protein>
<organism evidence="2 3">
    <name type="scientific">Tigriopus californicus</name>
    <name type="common">Marine copepod</name>
    <dbReference type="NCBI Taxonomy" id="6832"/>
    <lineage>
        <taxon>Eukaryota</taxon>
        <taxon>Metazoa</taxon>
        <taxon>Ecdysozoa</taxon>
        <taxon>Arthropoda</taxon>
        <taxon>Crustacea</taxon>
        <taxon>Multicrustacea</taxon>
        <taxon>Hexanauplia</taxon>
        <taxon>Copepoda</taxon>
        <taxon>Harpacticoida</taxon>
        <taxon>Harpacticidae</taxon>
        <taxon>Tigriopus</taxon>
    </lineage>
</organism>
<dbReference type="GO" id="GO:0003676">
    <property type="term" value="F:nucleic acid binding"/>
    <property type="evidence" value="ECO:0007669"/>
    <property type="project" value="InterPro"/>
</dbReference>
<dbReference type="Proteomes" id="UP000318571">
    <property type="component" value="Chromosome 5"/>
</dbReference>
<accession>A0A553PIJ3</accession>